<dbReference type="InterPro" id="IPR004709">
    <property type="entry name" value="NaH_exchanger"/>
</dbReference>
<comment type="caution">
    <text evidence="15">The sequence shown here is derived from an EMBL/GenBank/DDBJ whole genome shotgun (WGS) entry which is preliminary data.</text>
</comment>
<dbReference type="Gene3D" id="6.10.140.1330">
    <property type="match status" value="1"/>
</dbReference>
<evidence type="ECO:0000256" key="1">
    <source>
        <dbReference type="ARBA" id="ARBA00004653"/>
    </source>
</evidence>
<feature type="transmembrane region" description="Helical" evidence="13">
    <location>
        <begin position="267"/>
        <end position="288"/>
    </location>
</feature>
<feature type="transmembrane region" description="Helical" evidence="13">
    <location>
        <begin position="491"/>
        <end position="515"/>
    </location>
</feature>
<dbReference type="PRINTS" id="PR01084">
    <property type="entry name" value="NAHEXCHNGR"/>
</dbReference>
<keyword evidence="10 11" id="KW-0739">Sodium transport</keyword>
<keyword evidence="6" id="KW-0333">Golgi apparatus</keyword>
<evidence type="ECO:0000256" key="6">
    <source>
        <dbReference type="ARBA" id="ARBA00023034"/>
    </source>
</evidence>
<dbReference type="Pfam" id="PF00999">
    <property type="entry name" value="Na_H_Exchanger"/>
    <property type="match status" value="1"/>
</dbReference>
<dbReference type="GO" id="GO:0015386">
    <property type="term" value="F:potassium:proton antiporter activity"/>
    <property type="evidence" value="ECO:0007669"/>
    <property type="project" value="TreeGrafter"/>
</dbReference>
<keyword evidence="16" id="KW-1185">Reference proteome</keyword>
<feature type="transmembrane region" description="Helical" evidence="13">
    <location>
        <begin position="172"/>
        <end position="190"/>
    </location>
</feature>
<dbReference type="InterPro" id="IPR018422">
    <property type="entry name" value="Cation/H_exchanger_CPA1"/>
</dbReference>
<feature type="compositionally biased region" description="Acidic residues" evidence="12">
    <location>
        <begin position="640"/>
        <end position="652"/>
    </location>
</feature>
<feature type="transmembrane region" description="Helical" evidence="13">
    <location>
        <begin position="105"/>
        <end position="127"/>
    </location>
</feature>
<sequence>MEREHSLPSSTTLEPIQQTWSEQYAALRSRFPSLSLDELRQLLYERGRRTSRSTLAIVFLSLVCFSLVVALWSVEGIGRVKCPECNCGSEAHSPETAQVAEEAEMAVGFGLTVSGLTLLLCIFSTYFILQNHFTALPDCIAYVFLGILVGAMIRIFARDIVGFVNQALPSQVQFFLFVLPPIIFEAGYSLNKSDFFAQSGSIFVFAVIGTFVSAVVFGILLWLMGIIHASFTLTFWEALSFGALISAVDPVATIAVFNALRVNKTLHFLVFGESVLNDAVAIVLYHVFSSMLVSDRPSSITPFFQFIEIFFGSAAIGFVNAAVTALMLKYTHLFRYPTLESSLYFMLAFFPYLLCEGVGLSGIMGVLSNGVFLAHYAHPNLSPIAQISSQQAFKMIAFLAETFVFVYLGLALTTFRLSWQPLLVLWGIIFTLVSRAFNIFPLSWILNRYRSDRISMKNQFIMWFSGLRGAIAFALSLNFPTQGADNEVRRAVISTTLSIVLFTVIVLGGGTMPLLRLLRVEGADSAETDVVHSRFIENDEETQEDTIPTGANGMAPSREYKPGSLQVGNHVQPFGIFQYLDNCYLKPCFRVAHTRTGEATERALRRIASTRGRYLTPHEIGSYLEAAAEEVSPLYSPQAMEEDALETQEEAPEIPFSSQSRQVSVHDRHS</sequence>
<protein>
    <recommendedName>
        <fullName evidence="11">Sodium/hydrogen exchanger</fullName>
    </recommendedName>
</protein>
<evidence type="ECO:0000313" key="15">
    <source>
        <dbReference type="EMBL" id="GJQ11243.1"/>
    </source>
</evidence>
<comment type="subcellular location">
    <subcellularLocation>
        <location evidence="1">Golgi apparatus membrane</location>
        <topology evidence="1">Multi-pass membrane protein</topology>
    </subcellularLocation>
</comment>
<feature type="transmembrane region" description="Helical" evidence="13">
    <location>
        <begin position="349"/>
        <end position="372"/>
    </location>
</feature>
<keyword evidence="8 11" id="KW-0406">Ion transport</keyword>
<comment type="similarity">
    <text evidence="11">Belongs to the monovalent cation:proton antiporter 1 (CPA1) transporter (TC 2.A.36) family.</text>
</comment>
<reference evidence="15" key="2">
    <citation type="submission" date="2022-01" db="EMBL/GenBank/DDBJ databases">
        <authorList>
            <person name="Hirooka S."/>
            <person name="Miyagishima S.Y."/>
        </authorList>
    </citation>
    <scope>NUCLEOTIDE SEQUENCE</scope>
    <source>
        <strain evidence="15">NBRC 102759</strain>
    </source>
</reference>
<feature type="transmembrane region" description="Helical" evidence="13">
    <location>
        <begin position="139"/>
        <end position="157"/>
    </location>
</feature>
<feature type="transmembrane region" description="Helical" evidence="13">
    <location>
        <begin position="422"/>
        <end position="440"/>
    </location>
</feature>
<accession>A0A9C7UPU8</accession>
<dbReference type="Proteomes" id="UP001061958">
    <property type="component" value="Unassembled WGS sequence"/>
</dbReference>
<dbReference type="GO" id="GO:0000139">
    <property type="term" value="C:Golgi membrane"/>
    <property type="evidence" value="ECO:0007669"/>
    <property type="project" value="UniProtKB-SubCell"/>
</dbReference>
<feature type="transmembrane region" description="Helical" evidence="13">
    <location>
        <begin position="239"/>
        <end position="260"/>
    </location>
</feature>
<feature type="transmembrane region" description="Helical" evidence="13">
    <location>
        <begin position="55"/>
        <end position="74"/>
    </location>
</feature>
<dbReference type="PANTHER" id="PTHR10110">
    <property type="entry name" value="SODIUM/HYDROGEN EXCHANGER"/>
    <property type="match status" value="1"/>
</dbReference>
<evidence type="ECO:0000256" key="5">
    <source>
        <dbReference type="ARBA" id="ARBA00022989"/>
    </source>
</evidence>
<feature type="transmembrane region" description="Helical" evidence="13">
    <location>
        <begin position="392"/>
        <end position="410"/>
    </location>
</feature>
<dbReference type="OrthoDB" id="196264at2759"/>
<gene>
    <name evidence="15" type="ORF">GpartN1_g3034.t1</name>
</gene>
<keyword evidence="2 11" id="KW-0813">Transport</keyword>
<dbReference type="AlphaFoldDB" id="A0A9C7UPU8"/>
<keyword evidence="9 13" id="KW-0472">Membrane</keyword>
<feature type="domain" description="Cation/H+ exchanger transmembrane" evidence="14">
    <location>
        <begin position="126"/>
        <end position="516"/>
    </location>
</feature>
<evidence type="ECO:0000256" key="2">
    <source>
        <dbReference type="ARBA" id="ARBA00022448"/>
    </source>
</evidence>
<evidence type="ECO:0000313" key="16">
    <source>
        <dbReference type="Proteomes" id="UP001061958"/>
    </source>
</evidence>
<dbReference type="GO" id="GO:0005886">
    <property type="term" value="C:plasma membrane"/>
    <property type="evidence" value="ECO:0007669"/>
    <property type="project" value="TreeGrafter"/>
</dbReference>
<evidence type="ECO:0000256" key="9">
    <source>
        <dbReference type="ARBA" id="ARBA00023136"/>
    </source>
</evidence>
<dbReference type="PANTHER" id="PTHR10110:SF191">
    <property type="entry name" value="SODIUM_HYDROGEN EXCHANGER 8"/>
    <property type="match status" value="1"/>
</dbReference>
<dbReference type="NCBIfam" id="TIGR00840">
    <property type="entry name" value="b_cpa1"/>
    <property type="match status" value="1"/>
</dbReference>
<evidence type="ECO:0000256" key="13">
    <source>
        <dbReference type="SAM" id="Phobius"/>
    </source>
</evidence>
<evidence type="ECO:0000256" key="3">
    <source>
        <dbReference type="ARBA" id="ARBA00022449"/>
    </source>
</evidence>
<evidence type="ECO:0000256" key="11">
    <source>
        <dbReference type="RuleBase" id="RU003722"/>
    </source>
</evidence>
<dbReference type="GO" id="GO:0015385">
    <property type="term" value="F:sodium:proton antiporter activity"/>
    <property type="evidence" value="ECO:0007669"/>
    <property type="project" value="InterPro"/>
</dbReference>
<keyword evidence="7" id="KW-0915">Sodium</keyword>
<proteinExistence type="inferred from homology"/>
<feature type="transmembrane region" description="Helical" evidence="13">
    <location>
        <begin position="460"/>
        <end position="479"/>
    </location>
</feature>
<dbReference type="InterPro" id="IPR006153">
    <property type="entry name" value="Cation/H_exchanger_TM"/>
</dbReference>
<organism evidence="15 16">
    <name type="scientific">Galdieria partita</name>
    <dbReference type="NCBI Taxonomy" id="83374"/>
    <lineage>
        <taxon>Eukaryota</taxon>
        <taxon>Rhodophyta</taxon>
        <taxon>Bangiophyceae</taxon>
        <taxon>Galdieriales</taxon>
        <taxon>Galdieriaceae</taxon>
        <taxon>Galdieria</taxon>
    </lineage>
</organism>
<feature type="transmembrane region" description="Helical" evidence="13">
    <location>
        <begin position="303"/>
        <end position="328"/>
    </location>
</feature>
<reference evidence="15" key="1">
    <citation type="journal article" date="2022" name="Proc. Natl. Acad. Sci. U.S.A.">
        <title>Life cycle and functional genomics of the unicellular red alga Galdieria for elucidating algal and plant evolution and industrial use.</title>
        <authorList>
            <person name="Hirooka S."/>
            <person name="Itabashi T."/>
            <person name="Ichinose T.M."/>
            <person name="Onuma R."/>
            <person name="Fujiwara T."/>
            <person name="Yamashita S."/>
            <person name="Jong L.W."/>
            <person name="Tomita R."/>
            <person name="Iwane A.H."/>
            <person name="Miyagishima S.Y."/>
        </authorList>
    </citation>
    <scope>NUCLEOTIDE SEQUENCE</scope>
    <source>
        <strain evidence="15">NBRC 102759</strain>
    </source>
</reference>
<evidence type="ECO:0000256" key="8">
    <source>
        <dbReference type="ARBA" id="ARBA00023065"/>
    </source>
</evidence>
<evidence type="ECO:0000256" key="7">
    <source>
        <dbReference type="ARBA" id="ARBA00023053"/>
    </source>
</evidence>
<feature type="region of interest" description="Disordered" evidence="12">
    <location>
        <begin position="634"/>
        <end position="670"/>
    </location>
</feature>
<keyword evidence="4 11" id="KW-0812">Transmembrane</keyword>
<keyword evidence="3 11" id="KW-0050">Antiport</keyword>
<evidence type="ECO:0000256" key="4">
    <source>
        <dbReference type="ARBA" id="ARBA00022692"/>
    </source>
</evidence>
<evidence type="ECO:0000256" key="12">
    <source>
        <dbReference type="SAM" id="MobiDB-lite"/>
    </source>
</evidence>
<feature type="transmembrane region" description="Helical" evidence="13">
    <location>
        <begin position="202"/>
        <end position="227"/>
    </location>
</feature>
<keyword evidence="5 13" id="KW-1133">Transmembrane helix</keyword>
<evidence type="ECO:0000256" key="10">
    <source>
        <dbReference type="ARBA" id="ARBA00023201"/>
    </source>
</evidence>
<evidence type="ECO:0000259" key="14">
    <source>
        <dbReference type="Pfam" id="PF00999"/>
    </source>
</evidence>
<dbReference type="GO" id="GO:0051453">
    <property type="term" value="P:regulation of intracellular pH"/>
    <property type="evidence" value="ECO:0007669"/>
    <property type="project" value="TreeGrafter"/>
</dbReference>
<name>A0A9C7UPU8_9RHOD</name>
<dbReference type="EMBL" id="BQMJ01000022">
    <property type="protein sequence ID" value="GJQ11243.1"/>
    <property type="molecule type" value="Genomic_DNA"/>
</dbReference>
<dbReference type="GO" id="GO:0098719">
    <property type="term" value="P:sodium ion import across plasma membrane"/>
    <property type="evidence" value="ECO:0007669"/>
    <property type="project" value="TreeGrafter"/>
</dbReference>